<dbReference type="AlphaFoldDB" id="A0A9Q0FJP4"/>
<sequence>MEARVLKVFGFQIFAPTTKTFLRRFLRAAQASCKIPSYELEYLADYLAELTLVEYSFLTFLPSIIAASAVFLARRTLDQKNHPISTLEHYTSYVTSDLKAAVLALQDLQLNLNGCPLNAIHIKYRQEKV</sequence>
<dbReference type="Pfam" id="PF02984">
    <property type="entry name" value="Cyclin_C"/>
    <property type="match status" value="1"/>
</dbReference>
<dbReference type="Proteomes" id="UP001141552">
    <property type="component" value="Unassembled WGS sequence"/>
</dbReference>
<keyword evidence="5" id="KW-0472">Membrane</keyword>
<feature type="domain" description="Cyclin C-terminal" evidence="7">
    <location>
        <begin position="16"/>
        <end position="129"/>
    </location>
</feature>
<dbReference type="SUPFAM" id="SSF47954">
    <property type="entry name" value="Cyclin-like"/>
    <property type="match status" value="1"/>
</dbReference>
<evidence type="ECO:0000256" key="5">
    <source>
        <dbReference type="SAM" id="Phobius"/>
    </source>
</evidence>
<keyword evidence="4" id="KW-0131">Cell cycle</keyword>
<dbReference type="InterPro" id="IPR013763">
    <property type="entry name" value="Cyclin-like_dom"/>
</dbReference>
<keyword evidence="2" id="KW-0132">Cell division</keyword>
<dbReference type="InterPro" id="IPR036915">
    <property type="entry name" value="Cyclin-like_sf"/>
</dbReference>
<evidence type="ECO:0000256" key="4">
    <source>
        <dbReference type="ARBA" id="ARBA00023306"/>
    </source>
</evidence>
<keyword evidence="5" id="KW-1133">Transmembrane helix</keyword>
<dbReference type="GO" id="GO:0051301">
    <property type="term" value="P:cell division"/>
    <property type="evidence" value="ECO:0007669"/>
    <property type="project" value="UniProtKB-KW"/>
</dbReference>
<dbReference type="OrthoDB" id="839617at2759"/>
<gene>
    <name evidence="8" type="primary">CYCA23_1</name>
    <name evidence="8" type="ORF">Tsubulata_035190</name>
</gene>
<dbReference type="SMART" id="SM01332">
    <property type="entry name" value="Cyclin_C"/>
    <property type="match status" value="1"/>
</dbReference>
<proteinExistence type="inferred from homology"/>
<evidence type="ECO:0000256" key="2">
    <source>
        <dbReference type="ARBA" id="ARBA00022618"/>
    </source>
</evidence>
<name>A0A9Q0FJP4_9ROSI</name>
<protein>
    <submittedName>
        <fullName evidence="8">Cyclin-A2-3</fullName>
    </submittedName>
</protein>
<comment type="caution">
    <text evidence="8">The sequence shown here is derived from an EMBL/GenBank/DDBJ whole genome shotgun (WGS) entry which is preliminary data.</text>
</comment>
<organism evidence="8 9">
    <name type="scientific">Turnera subulata</name>
    <dbReference type="NCBI Taxonomy" id="218843"/>
    <lineage>
        <taxon>Eukaryota</taxon>
        <taxon>Viridiplantae</taxon>
        <taxon>Streptophyta</taxon>
        <taxon>Embryophyta</taxon>
        <taxon>Tracheophyta</taxon>
        <taxon>Spermatophyta</taxon>
        <taxon>Magnoliopsida</taxon>
        <taxon>eudicotyledons</taxon>
        <taxon>Gunneridae</taxon>
        <taxon>Pentapetalae</taxon>
        <taxon>rosids</taxon>
        <taxon>fabids</taxon>
        <taxon>Malpighiales</taxon>
        <taxon>Passifloraceae</taxon>
        <taxon>Turnera</taxon>
    </lineage>
</organism>
<comment type="similarity">
    <text evidence="1">Belongs to the cyclin family. Cyclin AB subfamily.</text>
</comment>
<reference evidence="8" key="1">
    <citation type="submission" date="2022-02" db="EMBL/GenBank/DDBJ databases">
        <authorList>
            <person name="Henning P.M."/>
            <person name="McCubbin A.G."/>
            <person name="Shore J.S."/>
        </authorList>
    </citation>
    <scope>NUCLEOTIDE SEQUENCE</scope>
    <source>
        <strain evidence="8">F60SS</strain>
        <tissue evidence="8">Leaves</tissue>
    </source>
</reference>
<reference evidence="8" key="2">
    <citation type="journal article" date="2023" name="Plants (Basel)">
        <title>Annotation of the Turnera subulata (Passifloraceae) Draft Genome Reveals the S-Locus Evolved after the Divergence of Turneroideae from Passifloroideae in a Stepwise Manner.</title>
        <authorList>
            <person name="Henning P.M."/>
            <person name="Roalson E.H."/>
            <person name="Mir W."/>
            <person name="McCubbin A.G."/>
            <person name="Shore J.S."/>
        </authorList>
    </citation>
    <scope>NUCLEOTIDE SEQUENCE</scope>
    <source>
        <strain evidence="8">F60SS</strain>
    </source>
</reference>
<keyword evidence="5" id="KW-0812">Transmembrane</keyword>
<feature type="transmembrane region" description="Helical" evidence="5">
    <location>
        <begin position="55"/>
        <end position="73"/>
    </location>
</feature>
<evidence type="ECO:0000259" key="7">
    <source>
        <dbReference type="SMART" id="SM01332"/>
    </source>
</evidence>
<dbReference type="SMART" id="SM00385">
    <property type="entry name" value="CYCLIN"/>
    <property type="match status" value="1"/>
</dbReference>
<dbReference type="InterPro" id="IPR004367">
    <property type="entry name" value="Cyclin_C-dom"/>
</dbReference>
<keyword evidence="3" id="KW-0195">Cyclin</keyword>
<feature type="domain" description="Cyclin-like" evidence="6">
    <location>
        <begin position="20"/>
        <end position="107"/>
    </location>
</feature>
<keyword evidence="9" id="KW-1185">Reference proteome</keyword>
<evidence type="ECO:0000256" key="3">
    <source>
        <dbReference type="ARBA" id="ARBA00023127"/>
    </source>
</evidence>
<dbReference type="EMBL" id="JAKUCV010005097">
    <property type="protein sequence ID" value="KAJ4832706.1"/>
    <property type="molecule type" value="Genomic_DNA"/>
</dbReference>
<dbReference type="FunFam" id="1.10.472.10:FF:000013">
    <property type="entry name" value="Cyclin A1"/>
    <property type="match status" value="1"/>
</dbReference>
<evidence type="ECO:0000313" key="9">
    <source>
        <dbReference type="Proteomes" id="UP001141552"/>
    </source>
</evidence>
<dbReference type="Gene3D" id="1.10.472.10">
    <property type="entry name" value="Cyclin-like"/>
    <property type="match status" value="1"/>
</dbReference>
<evidence type="ECO:0000313" key="8">
    <source>
        <dbReference type="EMBL" id="KAJ4832706.1"/>
    </source>
</evidence>
<accession>A0A9Q0FJP4</accession>
<evidence type="ECO:0000259" key="6">
    <source>
        <dbReference type="SMART" id="SM00385"/>
    </source>
</evidence>
<evidence type="ECO:0000256" key="1">
    <source>
        <dbReference type="ARBA" id="ARBA00006955"/>
    </source>
</evidence>